<feature type="transmembrane region" description="Helical" evidence="9">
    <location>
        <begin position="213"/>
        <end position="233"/>
    </location>
</feature>
<dbReference type="Gene3D" id="1.10.4160.10">
    <property type="entry name" value="Hydantoin permease"/>
    <property type="match status" value="1"/>
</dbReference>
<dbReference type="InterPro" id="IPR001248">
    <property type="entry name" value="Pur-cyt_permease"/>
</dbReference>
<feature type="transmembrane region" description="Helical" evidence="9">
    <location>
        <begin position="403"/>
        <end position="423"/>
    </location>
</feature>
<evidence type="ECO:0000256" key="6">
    <source>
        <dbReference type="ARBA" id="ARBA00022989"/>
    </source>
</evidence>
<dbReference type="STRING" id="47428.A0A284S342"/>
<keyword evidence="4" id="KW-0597">Phosphoprotein</keyword>
<keyword evidence="7 8" id="KW-0472">Membrane</keyword>
<dbReference type="Pfam" id="PF02133">
    <property type="entry name" value="Transp_cyt_pur"/>
    <property type="match status" value="1"/>
</dbReference>
<feature type="transmembrane region" description="Helical" evidence="9">
    <location>
        <begin position="378"/>
        <end position="397"/>
    </location>
</feature>
<evidence type="ECO:0000256" key="3">
    <source>
        <dbReference type="ARBA" id="ARBA00022448"/>
    </source>
</evidence>
<protein>
    <submittedName>
        <fullName evidence="10">Related to purine-cytosine permease and related proteins</fullName>
    </submittedName>
</protein>
<evidence type="ECO:0000256" key="1">
    <source>
        <dbReference type="ARBA" id="ARBA00004141"/>
    </source>
</evidence>
<dbReference type="GO" id="GO:0000329">
    <property type="term" value="C:fungal-type vacuole membrane"/>
    <property type="evidence" value="ECO:0007669"/>
    <property type="project" value="TreeGrafter"/>
</dbReference>
<dbReference type="GO" id="GO:0022857">
    <property type="term" value="F:transmembrane transporter activity"/>
    <property type="evidence" value="ECO:0007669"/>
    <property type="project" value="InterPro"/>
</dbReference>
<feature type="transmembrane region" description="Helical" evidence="9">
    <location>
        <begin position="76"/>
        <end position="95"/>
    </location>
</feature>
<dbReference type="OrthoDB" id="2116389at2759"/>
<dbReference type="AlphaFoldDB" id="A0A284S342"/>
<keyword evidence="5 9" id="KW-0812">Transmembrane</keyword>
<name>A0A284S342_ARMOS</name>
<dbReference type="Proteomes" id="UP000219338">
    <property type="component" value="Unassembled WGS sequence"/>
</dbReference>
<sequence>MSSVHEEFQNSAMLAEKRFSSVVVSSEGARVDRAIIERSGVFGPLLSKLFESGVEGRGVERVLEDERDGTHTWNIFFFWTSVNLVLSSLSIGILAQDIFSLTFPHAVAAIVVFGLVSAVLTSLVATLGPKTGLRTMIIVRFSSGYLGGIIYSIFNVLSQLGYAVTCIILGGQTLASVNTGSLPLIVGVIIVSICSLIPCFIGYDMVHTYERYAWVPLLVIIFFLWGLGGHAGFDIQAQKSTEESGRTLTANVISFGGIVFGNTAGWATLSADYNCRLPVNTPATKVFLLTFFGIYVPTSFAEILGAALMTITKPGYPESFESGSLGGLLGQVLMPWKGFGKFLLVVLALSVITNNILNTYSVGLSIQALGRPFAKIPRICWTVVGWIIYTVAGVAGREHFAEILSNFLAILGYWSSFFIVGVLEEHYIFRRKTGTLGGYNLDDWDTPGRLPVGIAGILAGCFGALGAIIGMSEVWYTGPIGRMAGNADVGSRDRVFRYNVSAVKMARNPDTGKMIVSTTSNSIHGGSGIEWVP</sequence>
<keyword evidence="3 8" id="KW-0813">Transport</keyword>
<dbReference type="PANTHER" id="PTHR31806:SF1">
    <property type="entry name" value="PURINE-CYTOSINE PERMEASE FCY2-RELATED"/>
    <property type="match status" value="1"/>
</dbReference>
<evidence type="ECO:0000313" key="11">
    <source>
        <dbReference type="Proteomes" id="UP000219338"/>
    </source>
</evidence>
<accession>A0A284S342</accession>
<dbReference type="GO" id="GO:0015851">
    <property type="term" value="P:nucleobase transport"/>
    <property type="evidence" value="ECO:0007669"/>
    <property type="project" value="UniProtKB-ARBA"/>
</dbReference>
<feature type="transmembrane region" description="Helical" evidence="9">
    <location>
        <begin position="107"/>
        <end position="128"/>
    </location>
</feature>
<feature type="transmembrane region" description="Helical" evidence="9">
    <location>
        <begin position="149"/>
        <end position="170"/>
    </location>
</feature>
<keyword evidence="11" id="KW-1185">Reference proteome</keyword>
<reference evidence="11" key="1">
    <citation type="journal article" date="2017" name="Nat. Ecol. Evol.">
        <title>Genome expansion and lineage-specific genetic innovations in the forest pathogenic fungi Armillaria.</title>
        <authorList>
            <person name="Sipos G."/>
            <person name="Prasanna A.N."/>
            <person name="Walter M.C."/>
            <person name="O'Connor E."/>
            <person name="Balint B."/>
            <person name="Krizsan K."/>
            <person name="Kiss B."/>
            <person name="Hess J."/>
            <person name="Varga T."/>
            <person name="Slot J."/>
            <person name="Riley R."/>
            <person name="Boka B."/>
            <person name="Rigling D."/>
            <person name="Barry K."/>
            <person name="Lee J."/>
            <person name="Mihaltcheva S."/>
            <person name="LaButti K."/>
            <person name="Lipzen A."/>
            <person name="Waldron R."/>
            <person name="Moloney N.M."/>
            <person name="Sperisen C."/>
            <person name="Kredics L."/>
            <person name="Vagvoelgyi C."/>
            <person name="Patrignani A."/>
            <person name="Fitzpatrick D."/>
            <person name="Nagy I."/>
            <person name="Doyle S."/>
            <person name="Anderson J.B."/>
            <person name="Grigoriev I.V."/>
            <person name="Gueldener U."/>
            <person name="Muensterkoetter M."/>
            <person name="Nagy L.G."/>
        </authorList>
    </citation>
    <scope>NUCLEOTIDE SEQUENCE [LARGE SCALE GENOMIC DNA]</scope>
    <source>
        <strain evidence="11">C18/9</strain>
    </source>
</reference>
<organism evidence="10 11">
    <name type="scientific">Armillaria ostoyae</name>
    <name type="common">Armillaria root rot fungus</name>
    <dbReference type="NCBI Taxonomy" id="47428"/>
    <lineage>
        <taxon>Eukaryota</taxon>
        <taxon>Fungi</taxon>
        <taxon>Dikarya</taxon>
        <taxon>Basidiomycota</taxon>
        <taxon>Agaricomycotina</taxon>
        <taxon>Agaricomycetes</taxon>
        <taxon>Agaricomycetidae</taxon>
        <taxon>Agaricales</taxon>
        <taxon>Marasmiineae</taxon>
        <taxon>Physalacriaceae</taxon>
        <taxon>Armillaria</taxon>
    </lineage>
</organism>
<evidence type="ECO:0000256" key="7">
    <source>
        <dbReference type="ARBA" id="ARBA00023136"/>
    </source>
</evidence>
<comment type="similarity">
    <text evidence="2 8">Belongs to the purine-cytosine permease (2.A.39) family.</text>
</comment>
<evidence type="ECO:0000313" key="10">
    <source>
        <dbReference type="EMBL" id="SJL15431.1"/>
    </source>
</evidence>
<dbReference type="EMBL" id="FUEG01000028">
    <property type="protein sequence ID" value="SJL15431.1"/>
    <property type="molecule type" value="Genomic_DNA"/>
</dbReference>
<gene>
    <name evidence="10" type="ORF">ARMOST_18928</name>
</gene>
<feature type="transmembrane region" description="Helical" evidence="9">
    <location>
        <begin position="253"/>
        <end position="274"/>
    </location>
</feature>
<evidence type="ECO:0000256" key="5">
    <source>
        <dbReference type="ARBA" id="ARBA00022692"/>
    </source>
</evidence>
<dbReference type="PIRSF" id="PIRSF002744">
    <property type="entry name" value="Pur-cyt_permease"/>
    <property type="match status" value="1"/>
</dbReference>
<evidence type="ECO:0000256" key="2">
    <source>
        <dbReference type="ARBA" id="ARBA00008974"/>
    </source>
</evidence>
<evidence type="ECO:0000256" key="9">
    <source>
        <dbReference type="SAM" id="Phobius"/>
    </source>
</evidence>
<dbReference type="FunFam" id="1.10.4160.10:FF:000002">
    <property type="entry name" value="Purine-cytosine permease fcyB"/>
    <property type="match status" value="1"/>
</dbReference>
<comment type="subcellular location">
    <subcellularLocation>
        <location evidence="1">Membrane</location>
        <topology evidence="1">Multi-pass membrane protein</topology>
    </subcellularLocation>
</comment>
<evidence type="ECO:0000256" key="4">
    <source>
        <dbReference type="ARBA" id="ARBA00022553"/>
    </source>
</evidence>
<dbReference type="InterPro" id="IPR026030">
    <property type="entry name" value="Pur-cyt_permease_Fcy2/21/22"/>
</dbReference>
<feature type="transmembrane region" description="Helical" evidence="9">
    <location>
        <begin position="338"/>
        <end position="357"/>
    </location>
</feature>
<dbReference type="GO" id="GO:0005886">
    <property type="term" value="C:plasma membrane"/>
    <property type="evidence" value="ECO:0007669"/>
    <property type="project" value="TreeGrafter"/>
</dbReference>
<dbReference type="OMA" id="AQVLSPW"/>
<keyword evidence="6 9" id="KW-1133">Transmembrane helix</keyword>
<feature type="transmembrane region" description="Helical" evidence="9">
    <location>
        <begin position="286"/>
        <end position="311"/>
    </location>
</feature>
<evidence type="ECO:0000256" key="8">
    <source>
        <dbReference type="PIRNR" id="PIRNR002744"/>
    </source>
</evidence>
<feature type="transmembrane region" description="Helical" evidence="9">
    <location>
        <begin position="182"/>
        <end position="201"/>
    </location>
</feature>
<dbReference type="PANTHER" id="PTHR31806">
    <property type="entry name" value="PURINE-CYTOSINE PERMEASE FCY2-RELATED"/>
    <property type="match status" value="1"/>
</dbReference>
<proteinExistence type="inferred from homology"/>